<dbReference type="AlphaFoldDB" id="A0A4Q7VZJ6"/>
<gene>
    <name evidence="2" type="ORF">EV670_0337</name>
</gene>
<evidence type="ECO:0000313" key="3">
    <source>
        <dbReference type="Proteomes" id="UP000293671"/>
    </source>
</evidence>
<evidence type="ECO:0000256" key="1">
    <source>
        <dbReference type="SAM" id="SignalP"/>
    </source>
</evidence>
<dbReference type="EMBL" id="SHKP01000004">
    <property type="protein sequence ID" value="RZU02314.1"/>
    <property type="molecule type" value="Genomic_DNA"/>
</dbReference>
<comment type="caution">
    <text evidence="2">The sequence shown here is derived from an EMBL/GenBank/DDBJ whole genome shotgun (WGS) entry which is preliminary data.</text>
</comment>
<dbReference type="InterPro" id="IPR047589">
    <property type="entry name" value="DUF11_rpt"/>
</dbReference>
<feature type="chain" id="PRO_5020248354" evidence="1">
    <location>
        <begin position="26"/>
        <end position="169"/>
    </location>
</feature>
<proteinExistence type="predicted"/>
<dbReference type="Proteomes" id="UP000293671">
    <property type="component" value="Unassembled WGS sequence"/>
</dbReference>
<keyword evidence="1" id="KW-0732">Signal</keyword>
<organism evidence="2 3">
    <name type="scientific">Rivibacter subsaxonicus</name>
    <dbReference type="NCBI Taxonomy" id="457575"/>
    <lineage>
        <taxon>Bacteria</taxon>
        <taxon>Pseudomonadati</taxon>
        <taxon>Pseudomonadota</taxon>
        <taxon>Betaproteobacteria</taxon>
        <taxon>Burkholderiales</taxon>
        <taxon>Rivibacter</taxon>
    </lineage>
</organism>
<keyword evidence="3" id="KW-1185">Reference proteome</keyword>
<dbReference type="NCBIfam" id="TIGR01451">
    <property type="entry name" value="B_ant_repeat"/>
    <property type="match status" value="1"/>
</dbReference>
<accession>A0A4Q7VZJ6</accession>
<feature type="signal peptide" evidence="1">
    <location>
        <begin position="1"/>
        <end position="25"/>
    </location>
</feature>
<name>A0A4Q7VZJ6_9BURK</name>
<reference evidence="2 3" key="1">
    <citation type="submission" date="2019-02" db="EMBL/GenBank/DDBJ databases">
        <title>Genomic Encyclopedia of Type Strains, Phase IV (KMG-IV): sequencing the most valuable type-strain genomes for metagenomic binning, comparative biology and taxonomic classification.</title>
        <authorList>
            <person name="Goeker M."/>
        </authorList>
    </citation>
    <scope>NUCLEOTIDE SEQUENCE [LARGE SCALE GENOMIC DNA]</scope>
    <source>
        <strain evidence="2 3">DSM 19570</strain>
    </source>
</reference>
<evidence type="ECO:0000313" key="2">
    <source>
        <dbReference type="EMBL" id="RZU02314.1"/>
    </source>
</evidence>
<sequence>MNKFVKAILAGTGALLCLASAWAQSAEVDSRLSVQRVAAQADGRESLGPATSVKPGDVLEYRSSYHNVGKAPARGLTATLPIPAGTEFLPGSTRPVAATASTDGMNFAPLPLKRTIKQADGRVVEQLVPIAEYRALRWAPVDLPPDQTLQFVARVRVVDDRAPASAPKK</sequence>
<protein>
    <submittedName>
        <fullName evidence="2">Putative repeat protein (TIGR01451 family)</fullName>
    </submittedName>
</protein>